<dbReference type="EMBL" id="QKZK01000001">
    <property type="protein sequence ID" value="PZX20677.1"/>
    <property type="molecule type" value="Genomic_DNA"/>
</dbReference>
<feature type="chain" id="PRO_5015850091" description="Outer membrane protein with beta-barrel domain" evidence="1">
    <location>
        <begin position="20"/>
        <end position="172"/>
    </location>
</feature>
<sequence length="172" mass="19890">MRKFLIGILLSFGVCNLFGQTETASLPEFSKAIGFDGGASNGWGISYRYWPGKWGVQFNALPYVSPKTYHVSLGVTVLNTIFESNDIRFYLYYGNHLLMNKFESYNYNPFGQEEDVYYEKETRWITGIGPGFEYFFADRLGFNVRFGLGYYYHTSSDWLINLDGGMGLFFRF</sequence>
<keyword evidence="1" id="KW-0732">Signal</keyword>
<feature type="signal peptide" evidence="1">
    <location>
        <begin position="1"/>
        <end position="19"/>
    </location>
</feature>
<comment type="caution">
    <text evidence="2">The sequence shown here is derived from an EMBL/GenBank/DDBJ whole genome shotgun (WGS) entry which is preliminary data.</text>
</comment>
<accession>A0A2W7NRF3</accession>
<evidence type="ECO:0000313" key="2">
    <source>
        <dbReference type="EMBL" id="PZX20677.1"/>
    </source>
</evidence>
<name>A0A2W7NRF3_9BACT</name>
<dbReference type="RefSeq" id="WP_111443843.1">
    <property type="nucleotide sequence ID" value="NZ_QKZK01000001.1"/>
</dbReference>
<dbReference type="AlphaFoldDB" id="A0A2W7NRF3"/>
<organism evidence="2 3">
    <name type="scientific">Breznakibacter xylanolyticus</name>
    <dbReference type="NCBI Taxonomy" id="990"/>
    <lineage>
        <taxon>Bacteria</taxon>
        <taxon>Pseudomonadati</taxon>
        <taxon>Bacteroidota</taxon>
        <taxon>Bacteroidia</taxon>
        <taxon>Marinilabiliales</taxon>
        <taxon>Marinilabiliaceae</taxon>
        <taxon>Breznakibacter</taxon>
    </lineage>
</organism>
<evidence type="ECO:0008006" key="4">
    <source>
        <dbReference type="Google" id="ProtNLM"/>
    </source>
</evidence>
<gene>
    <name evidence="2" type="ORF">LX69_00100</name>
</gene>
<proteinExistence type="predicted"/>
<dbReference type="Proteomes" id="UP000249239">
    <property type="component" value="Unassembled WGS sequence"/>
</dbReference>
<reference evidence="2 3" key="1">
    <citation type="submission" date="2018-06" db="EMBL/GenBank/DDBJ databases">
        <title>Genomic Encyclopedia of Archaeal and Bacterial Type Strains, Phase II (KMG-II): from individual species to whole genera.</title>
        <authorList>
            <person name="Goeker M."/>
        </authorList>
    </citation>
    <scope>NUCLEOTIDE SEQUENCE [LARGE SCALE GENOMIC DNA]</scope>
    <source>
        <strain evidence="2 3">DSM 6779</strain>
    </source>
</reference>
<evidence type="ECO:0000313" key="3">
    <source>
        <dbReference type="Proteomes" id="UP000249239"/>
    </source>
</evidence>
<protein>
    <recommendedName>
        <fullName evidence="4">Outer membrane protein with beta-barrel domain</fullName>
    </recommendedName>
</protein>
<keyword evidence="3" id="KW-1185">Reference proteome</keyword>
<evidence type="ECO:0000256" key="1">
    <source>
        <dbReference type="SAM" id="SignalP"/>
    </source>
</evidence>
<dbReference type="OrthoDB" id="1470451at2"/>